<feature type="transmembrane region" description="Helical" evidence="5">
    <location>
        <begin position="52"/>
        <end position="70"/>
    </location>
</feature>
<dbReference type="GO" id="GO:0022857">
    <property type="term" value="F:transmembrane transporter activity"/>
    <property type="evidence" value="ECO:0007669"/>
    <property type="project" value="InterPro"/>
</dbReference>
<accession>A0A921JXT3</accession>
<evidence type="ECO:0000259" key="6">
    <source>
        <dbReference type="PROSITE" id="PS50850"/>
    </source>
</evidence>
<dbReference type="GO" id="GO:0005886">
    <property type="term" value="C:plasma membrane"/>
    <property type="evidence" value="ECO:0007669"/>
    <property type="project" value="UniProtKB-SubCell"/>
</dbReference>
<name>A0A921JXT3_9ACTN</name>
<dbReference type="EMBL" id="DYXM01000112">
    <property type="protein sequence ID" value="HJE90575.1"/>
    <property type="molecule type" value="Genomic_DNA"/>
</dbReference>
<feature type="non-terminal residue" evidence="7">
    <location>
        <position position="99"/>
    </location>
</feature>
<feature type="transmembrane region" description="Helical" evidence="5">
    <location>
        <begin position="82"/>
        <end position="98"/>
    </location>
</feature>
<comment type="caution">
    <text evidence="7">The sequence shown here is derived from an EMBL/GenBank/DDBJ whole genome shotgun (WGS) entry which is preliminary data.</text>
</comment>
<proteinExistence type="predicted"/>
<evidence type="ECO:0000256" key="4">
    <source>
        <dbReference type="ARBA" id="ARBA00023136"/>
    </source>
</evidence>
<evidence type="ECO:0000313" key="8">
    <source>
        <dbReference type="Proteomes" id="UP000776650"/>
    </source>
</evidence>
<comment type="subcellular location">
    <subcellularLocation>
        <location evidence="1">Cell membrane</location>
        <topology evidence="1">Multi-pass membrane protein</topology>
    </subcellularLocation>
</comment>
<dbReference type="AlphaFoldDB" id="A0A921JXT3"/>
<dbReference type="InterPro" id="IPR036259">
    <property type="entry name" value="MFS_trans_sf"/>
</dbReference>
<evidence type="ECO:0000313" key="7">
    <source>
        <dbReference type="EMBL" id="HJE90575.1"/>
    </source>
</evidence>
<keyword evidence="4 5" id="KW-0472">Membrane</keyword>
<dbReference type="Proteomes" id="UP000776650">
    <property type="component" value="Unassembled WGS sequence"/>
</dbReference>
<evidence type="ECO:0000256" key="3">
    <source>
        <dbReference type="ARBA" id="ARBA00022989"/>
    </source>
</evidence>
<protein>
    <recommendedName>
        <fullName evidence="6">Major facilitator superfamily (MFS) profile domain-containing protein</fullName>
    </recommendedName>
</protein>
<organism evidence="7 8">
    <name type="scientific">Dietzia timorensis</name>
    <dbReference type="NCBI Taxonomy" id="499555"/>
    <lineage>
        <taxon>Bacteria</taxon>
        <taxon>Bacillati</taxon>
        <taxon>Actinomycetota</taxon>
        <taxon>Actinomycetes</taxon>
        <taxon>Mycobacteriales</taxon>
        <taxon>Dietziaceae</taxon>
        <taxon>Dietzia</taxon>
    </lineage>
</organism>
<evidence type="ECO:0000256" key="1">
    <source>
        <dbReference type="ARBA" id="ARBA00004651"/>
    </source>
</evidence>
<evidence type="ECO:0000256" key="2">
    <source>
        <dbReference type="ARBA" id="ARBA00022692"/>
    </source>
</evidence>
<keyword evidence="3 5" id="KW-1133">Transmembrane helix</keyword>
<dbReference type="SUPFAM" id="SSF103473">
    <property type="entry name" value="MFS general substrate transporter"/>
    <property type="match status" value="1"/>
</dbReference>
<reference evidence="7" key="2">
    <citation type="submission" date="2021-09" db="EMBL/GenBank/DDBJ databases">
        <authorList>
            <person name="Gilroy R."/>
        </authorList>
    </citation>
    <scope>NUCLEOTIDE SEQUENCE</scope>
    <source>
        <strain evidence="7">ChiGjej1B1-18357</strain>
    </source>
</reference>
<gene>
    <name evidence="7" type="ORF">K8V11_06165</name>
</gene>
<dbReference type="InterPro" id="IPR020846">
    <property type="entry name" value="MFS_dom"/>
</dbReference>
<reference evidence="7" key="1">
    <citation type="journal article" date="2021" name="PeerJ">
        <title>Extensive microbial diversity within the chicken gut microbiome revealed by metagenomics and culture.</title>
        <authorList>
            <person name="Gilroy R."/>
            <person name="Ravi A."/>
            <person name="Getino M."/>
            <person name="Pursley I."/>
            <person name="Horton D.L."/>
            <person name="Alikhan N.F."/>
            <person name="Baker D."/>
            <person name="Gharbi K."/>
            <person name="Hall N."/>
            <person name="Watson M."/>
            <person name="Adriaenssens E.M."/>
            <person name="Foster-Nyarko E."/>
            <person name="Jarju S."/>
            <person name="Secka A."/>
            <person name="Antonio M."/>
            <person name="Oren A."/>
            <person name="Chaudhuri R.R."/>
            <person name="La Ragione R."/>
            <person name="Hildebrand F."/>
            <person name="Pallen M.J."/>
        </authorList>
    </citation>
    <scope>NUCLEOTIDE SEQUENCE</scope>
    <source>
        <strain evidence="7">ChiGjej1B1-18357</strain>
    </source>
</reference>
<feature type="domain" description="Major facilitator superfamily (MFS) profile" evidence="6">
    <location>
        <begin position="19"/>
        <end position="99"/>
    </location>
</feature>
<sequence>MSSAPAPPSRRARFGRPTALQRLLIVTVLFAATFAALRVVLAYRALELGASAAQIGILAAAFSFLPMFVAVSSGRVIDRRGARGMLVVGLALTVVATAG</sequence>
<dbReference type="PROSITE" id="PS50850">
    <property type="entry name" value="MFS"/>
    <property type="match status" value="1"/>
</dbReference>
<dbReference type="Gene3D" id="1.20.1250.20">
    <property type="entry name" value="MFS general substrate transporter like domains"/>
    <property type="match status" value="1"/>
</dbReference>
<evidence type="ECO:0000256" key="5">
    <source>
        <dbReference type="SAM" id="Phobius"/>
    </source>
</evidence>
<keyword evidence="2 5" id="KW-0812">Transmembrane</keyword>